<dbReference type="SUPFAM" id="SSF52172">
    <property type="entry name" value="CheY-like"/>
    <property type="match status" value="1"/>
</dbReference>
<protein>
    <submittedName>
        <fullName evidence="4">Sigma-54 dependent DNA-binding response regulator</fullName>
    </submittedName>
</protein>
<feature type="domain" description="Response regulatory" evidence="3">
    <location>
        <begin position="8"/>
        <end position="122"/>
    </location>
</feature>
<evidence type="ECO:0000256" key="2">
    <source>
        <dbReference type="PROSITE-ProRule" id="PRU00169"/>
    </source>
</evidence>
<dbReference type="AlphaFoldDB" id="A0A833L0J3"/>
<dbReference type="Gene3D" id="3.40.50.2300">
    <property type="match status" value="1"/>
</dbReference>
<gene>
    <name evidence="4" type="ORF">FD145_1217</name>
</gene>
<dbReference type="PANTHER" id="PTHR44591:SF3">
    <property type="entry name" value="RESPONSE REGULATORY DOMAIN-CONTAINING PROTEIN"/>
    <property type="match status" value="1"/>
</dbReference>
<dbReference type="GO" id="GO:0000160">
    <property type="term" value="P:phosphorelay signal transduction system"/>
    <property type="evidence" value="ECO:0007669"/>
    <property type="project" value="InterPro"/>
</dbReference>
<accession>A0A833L0J3</accession>
<feature type="modified residue" description="4-aspartylphosphate" evidence="2">
    <location>
        <position position="57"/>
    </location>
</feature>
<dbReference type="InterPro" id="IPR001789">
    <property type="entry name" value="Sig_transdc_resp-reg_receiver"/>
</dbReference>
<comment type="caution">
    <text evidence="4">The sequence shown here is derived from an EMBL/GenBank/DDBJ whole genome shotgun (WGS) entry which is preliminary data.</text>
</comment>
<evidence type="ECO:0000313" key="5">
    <source>
        <dbReference type="Proteomes" id="UP000488506"/>
    </source>
</evidence>
<dbReference type="GO" id="GO:0003677">
    <property type="term" value="F:DNA binding"/>
    <property type="evidence" value="ECO:0007669"/>
    <property type="project" value="UniProtKB-KW"/>
</dbReference>
<proteinExistence type="predicted"/>
<evidence type="ECO:0000256" key="1">
    <source>
        <dbReference type="ARBA" id="ARBA00022553"/>
    </source>
</evidence>
<organism evidence="4 5">
    <name type="scientific">Candidatus Saganbacteria bacterium</name>
    <dbReference type="NCBI Taxonomy" id="2575572"/>
    <lineage>
        <taxon>Bacteria</taxon>
        <taxon>Bacillati</taxon>
        <taxon>Saganbacteria</taxon>
    </lineage>
</organism>
<dbReference type="SMART" id="SM00448">
    <property type="entry name" value="REC"/>
    <property type="match status" value="1"/>
</dbReference>
<dbReference type="Proteomes" id="UP000488506">
    <property type="component" value="Unassembled WGS sequence"/>
</dbReference>
<dbReference type="Pfam" id="PF00072">
    <property type="entry name" value="Response_reg"/>
    <property type="match status" value="1"/>
</dbReference>
<dbReference type="PANTHER" id="PTHR44591">
    <property type="entry name" value="STRESS RESPONSE REGULATOR PROTEIN 1"/>
    <property type="match status" value="1"/>
</dbReference>
<dbReference type="EMBL" id="WPAF01000022">
    <property type="protein sequence ID" value="KAF0133601.1"/>
    <property type="molecule type" value="Genomic_DNA"/>
</dbReference>
<dbReference type="InterPro" id="IPR011006">
    <property type="entry name" value="CheY-like_superfamily"/>
</dbReference>
<evidence type="ECO:0000259" key="3">
    <source>
        <dbReference type="PROSITE" id="PS50110"/>
    </source>
</evidence>
<name>A0A833L0J3_UNCSA</name>
<evidence type="ECO:0000313" key="4">
    <source>
        <dbReference type="EMBL" id="KAF0133601.1"/>
    </source>
</evidence>
<dbReference type="InterPro" id="IPR050595">
    <property type="entry name" value="Bact_response_regulator"/>
</dbReference>
<keyword evidence="4" id="KW-0238">DNA-binding</keyword>
<dbReference type="PROSITE" id="PS50110">
    <property type="entry name" value="RESPONSE_REGULATORY"/>
    <property type="match status" value="1"/>
</dbReference>
<keyword evidence="1 2" id="KW-0597">Phosphoprotein</keyword>
<sequence>MVMNQEVRIVVVDDEPSVLESFKMILKIKDYEVETFPDGPSALTGFTKGKYDVAFLDYKLPVMDGLELLKKLKDVDPDLEVIIVTAYATDASHANAITLGALEYLRKPFLMEEIYELVDRALKRRRTKGIKKDFSAPPPSASIH</sequence>
<reference evidence="4 5" key="1">
    <citation type="submission" date="2019-12" db="EMBL/GenBank/DDBJ databases">
        <authorList>
            <person name="Wolfe R."/>
            <person name="Danczak R."/>
            <person name="Wilkins M."/>
        </authorList>
    </citation>
    <scope>NUCLEOTIDE SEQUENCE [LARGE SCALE GENOMIC DNA]</scope>
    <source>
        <strain evidence="4">X2_MaxBin.013</strain>
    </source>
</reference>